<dbReference type="Pfam" id="PF05970">
    <property type="entry name" value="PIF1"/>
    <property type="match status" value="1"/>
</dbReference>
<keyword evidence="1" id="KW-0227">DNA damage</keyword>
<dbReference type="GO" id="GO:0016787">
    <property type="term" value="F:hydrolase activity"/>
    <property type="evidence" value="ECO:0007669"/>
    <property type="project" value="UniProtKB-KW"/>
</dbReference>
<proteinExistence type="inferred from homology"/>
<sequence length="167" mass="19227">MEGASTYRMPFELRRLFATLLHYCKPSNPAKLFETYYEHILEDLRRKQSELNLSEDQILHKVLQGINDTLESLGKDVNEYHLVPFKYITSDFERLTREIAPERNLPVLEEDLLAINQLNVEQKTTFDIVFHDDMSAKGGVYFEDGPGGTGKSFLFKVCLLTYGSEGI</sequence>
<feature type="domain" description="DNA helicase Pif1-like DEAD-box helicase" evidence="2">
    <location>
        <begin position="117"/>
        <end position="159"/>
    </location>
</feature>
<evidence type="ECO:0000313" key="3">
    <source>
        <dbReference type="EMBL" id="GAA0172640.1"/>
    </source>
</evidence>
<dbReference type="AlphaFoldDB" id="A0AAV3RBZ2"/>
<evidence type="ECO:0000256" key="1">
    <source>
        <dbReference type="RuleBase" id="RU363044"/>
    </source>
</evidence>
<keyword evidence="1" id="KW-0233">DNA recombination</keyword>
<keyword evidence="1" id="KW-0378">Hydrolase</keyword>
<evidence type="ECO:0000259" key="2">
    <source>
        <dbReference type="Pfam" id="PF05970"/>
    </source>
</evidence>
<protein>
    <recommendedName>
        <fullName evidence="1">ATP-dependent DNA helicase</fullName>
        <ecNumber evidence="1">5.6.2.3</ecNumber>
    </recommendedName>
</protein>
<dbReference type="GO" id="GO:0006310">
    <property type="term" value="P:DNA recombination"/>
    <property type="evidence" value="ECO:0007669"/>
    <property type="project" value="UniProtKB-KW"/>
</dbReference>
<dbReference type="InterPro" id="IPR027417">
    <property type="entry name" value="P-loop_NTPase"/>
</dbReference>
<dbReference type="GO" id="GO:0043139">
    <property type="term" value="F:5'-3' DNA helicase activity"/>
    <property type="evidence" value="ECO:0007669"/>
    <property type="project" value="UniProtKB-EC"/>
</dbReference>
<keyword evidence="1" id="KW-0234">DNA repair</keyword>
<dbReference type="Proteomes" id="UP001454036">
    <property type="component" value="Unassembled WGS sequence"/>
</dbReference>
<dbReference type="GO" id="GO:0005524">
    <property type="term" value="F:ATP binding"/>
    <property type="evidence" value="ECO:0007669"/>
    <property type="project" value="UniProtKB-KW"/>
</dbReference>
<keyword evidence="1" id="KW-0347">Helicase</keyword>
<dbReference type="GO" id="GO:0006281">
    <property type="term" value="P:DNA repair"/>
    <property type="evidence" value="ECO:0007669"/>
    <property type="project" value="UniProtKB-KW"/>
</dbReference>
<dbReference type="GO" id="GO:0000723">
    <property type="term" value="P:telomere maintenance"/>
    <property type="evidence" value="ECO:0007669"/>
    <property type="project" value="InterPro"/>
</dbReference>
<organism evidence="3 4">
    <name type="scientific">Lithospermum erythrorhizon</name>
    <name type="common">Purple gromwell</name>
    <name type="synonym">Lithospermum officinale var. erythrorhizon</name>
    <dbReference type="NCBI Taxonomy" id="34254"/>
    <lineage>
        <taxon>Eukaryota</taxon>
        <taxon>Viridiplantae</taxon>
        <taxon>Streptophyta</taxon>
        <taxon>Embryophyta</taxon>
        <taxon>Tracheophyta</taxon>
        <taxon>Spermatophyta</taxon>
        <taxon>Magnoliopsida</taxon>
        <taxon>eudicotyledons</taxon>
        <taxon>Gunneridae</taxon>
        <taxon>Pentapetalae</taxon>
        <taxon>asterids</taxon>
        <taxon>lamiids</taxon>
        <taxon>Boraginales</taxon>
        <taxon>Boraginaceae</taxon>
        <taxon>Boraginoideae</taxon>
        <taxon>Lithospermeae</taxon>
        <taxon>Lithospermum</taxon>
    </lineage>
</organism>
<comment type="caution">
    <text evidence="3">The sequence shown here is derived from an EMBL/GenBank/DDBJ whole genome shotgun (WGS) entry which is preliminary data.</text>
</comment>
<reference evidence="3 4" key="1">
    <citation type="submission" date="2024-01" db="EMBL/GenBank/DDBJ databases">
        <title>The complete chloroplast genome sequence of Lithospermum erythrorhizon: insights into the phylogenetic relationship among Boraginaceae species and the maternal lineages of purple gromwells.</title>
        <authorList>
            <person name="Okada T."/>
            <person name="Watanabe K."/>
        </authorList>
    </citation>
    <scope>NUCLEOTIDE SEQUENCE [LARGE SCALE GENOMIC DNA]</scope>
</reference>
<dbReference type="PANTHER" id="PTHR10492:SF100">
    <property type="entry name" value="ATP-DEPENDENT DNA HELICASE"/>
    <property type="match status" value="1"/>
</dbReference>
<dbReference type="PANTHER" id="PTHR10492">
    <property type="match status" value="1"/>
</dbReference>
<name>A0AAV3RBZ2_LITER</name>
<comment type="similarity">
    <text evidence="1">Belongs to the helicase family.</text>
</comment>
<dbReference type="EC" id="5.6.2.3" evidence="1"/>
<keyword evidence="1" id="KW-0547">Nucleotide-binding</keyword>
<dbReference type="SUPFAM" id="SSF52540">
    <property type="entry name" value="P-loop containing nucleoside triphosphate hydrolases"/>
    <property type="match status" value="1"/>
</dbReference>
<keyword evidence="1" id="KW-0067">ATP-binding</keyword>
<evidence type="ECO:0000313" key="4">
    <source>
        <dbReference type="Proteomes" id="UP001454036"/>
    </source>
</evidence>
<comment type="catalytic activity">
    <reaction evidence="1">
        <text>ATP + H2O = ADP + phosphate + H(+)</text>
        <dbReference type="Rhea" id="RHEA:13065"/>
        <dbReference type="ChEBI" id="CHEBI:15377"/>
        <dbReference type="ChEBI" id="CHEBI:15378"/>
        <dbReference type="ChEBI" id="CHEBI:30616"/>
        <dbReference type="ChEBI" id="CHEBI:43474"/>
        <dbReference type="ChEBI" id="CHEBI:456216"/>
        <dbReference type="EC" id="5.6.2.3"/>
    </reaction>
</comment>
<dbReference type="EMBL" id="BAABME010008219">
    <property type="protein sequence ID" value="GAA0172640.1"/>
    <property type="molecule type" value="Genomic_DNA"/>
</dbReference>
<comment type="cofactor">
    <cofactor evidence="1">
        <name>Mg(2+)</name>
        <dbReference type="ChEBI" id="CHEBI:18420"/>
    </cofactor>
</comment>
<dbReference type="InterPro" id="IPR010285">
    <property type="entry name" value="DNA_helicase_pif1-like_DEAD"/>
</dbReference>
<gene>
    <name evidence="3" type="ORF">LIER_26428</name>
</gene>
<accession>A0AAV3RBZ2</accession>
<keyword evidence="4" id="KW-1185">Reference proteome</keyword>